<feature type="binding site" evidence="6">
    <location>
        <position position="200"/>
    </location>
    <ligand>
        <name>Zn(2+)</name>
        <dbReference type="ChEBI" id="CHEBI:29105"/>
    </ligand>
</feature>
<name>A0A1G8ZZM1_9FIRM</name>
<dbReference type="PANTHER" id="PTHR20855:SF129">
    <property type="entry name" value="HEMOLYSIN-3 HOMOLOG"/>
    <property type="match status" value="1"/>
</dbReference>
<keyword evidence="5 7" id="KW-0472">Membrane</keyword>
<comment type="similarity">
    <text evidence="2">Belongs to the UPF0073 (Hly-III) family.</text>
</comment>
<protein>
    <submittedName>
        <fullName evidence="8">Hemolysin III</fullName>
    </submittedName>
</protein>
<feature type="transmembrane region" description="Helical" evidence="7">
    <location>
        <begin position="119"/>
        <end position="138"/>
    </location>
</feature>
<dbReference type="OrthoDB" id="9813689at2"/>
<proteinExistence type="inferred from homology"/>
<evidence type="ECO:0000256" key="5">
    <source>
        <dbReference type="ARBA" id="ARBA00023136"/>
    </source>
</evidence>
<accession>A0A1G8ZZM1</accession>
<dbReference type="GO" id="GO:0016020">
    <property type="term" value="C:membrane"/>
    <property type="evidence" value="ECO:0007669"/>
    <property type="project" value="InterPro"/>
</dbReference>
<dbReference type="GO" id="GO:0140911">
    <property type="term" value="F:pore-forming activity"/>
    <property type="evidence" value="ECO:0007669"/>
    <property type="project" value="InterPro"/>
</dbReference>
<dbReference type="RefSeq" id="WP_090551145.1">
    <property type="nucleotide sequence ID" value="NZ_FNFP01000001.1"/>
</dbReference>
<feature type="transmembrane region" description="Helical" evidence="7">
    <location>
        <begin position="205"/>
        <end position="223"/>
    </location>
</feature>
<organism evidence="8 9">
    <name type="scientific">Natronincola ferrireducens</name>
    <dbReference type="NCBI Taxonomy" id="393762"/>
    <lineage>
        <taxon>Bacteria</taxon>
        <taxon>Bacillati</taxon>
        <taxon>Bacillota</taxon>
        <taxon>Clostridia</taxon>
        <taxon>Peptostreptococcales</taxon>
        <taxon>Natronincolaceae</taxon>
        <taxon>Natronincola</taxon>
    </lineage>
</organism>
<evidence type="ECO:0000256" key="2">
    <source>
        <dbReference type="ARBA" id="ARBA00008488"/>
    </source>
</evidence>
<feature type="transmembrane region" description="Helical" evidence="7">
    <location>
        <begin position="150"/>
        <end position="167"/>
    </location>
</feature>
<feature type="binding site" evidence="6">
    <location>
        <position position="78"/>
    </location>
    <ligand>
        <name>Zn(2+)</name>
        <dbReference type="ChEBI" id="CHEBI:29105"/>
    </ligand>
</feature>
<dbReference type="InterPro" id="IPR004254">
    <property type="entry name" value="AdipoR/HlyIII-related"/>
</dbReference>
<dbReference type="InterPro" id="IPR005744">
    <property type="entry name" value="Hy-lIII"/>
</dbReference>
<keyword evidence="3 7" id="KW-0812">Transmembrane</keyword>
<feature type="transmembrane region" description="Helical" evidence="7">
    <location>
        <begin position="54"/>
        <end position="74"/>
    </location>
</feature>
<feature type="transmembrane region" description="Helical" evidence="7">
    <location>
        <begin position="95"/>
        <end position="113"/>
    </location>
</feature>
<dbReference type="PANTHER" id="PTHR20855">
    <property type="entry name" value="ADIPOR/PROGESTIN RECEPTOR-RELATED"/>
    <property type="match status" value="1"/>
</dbReference>
<dbReference type="EMBL" id="FNFP01000001">
    <property type="protein sequence ID" value="SDK20533.1"/>
    <property type="molecule type" value="Genomic_DNA"/>
</dbReference>
<feature type="transmembrane region" description="Helical" evidence="7">
    <location>
        <begin position="173"/>
        <end position="193"/>
    </location>
</feature>
<keyword evidence="6" id="KW-0479">Metal-binding</keyword>
<keyword evidence="4 7" id="KW-1133">Transmembrane helix</keyword>
<dbReference type="GO" id="GO:0012505">
    <property type="term" value="C:endomembrane system"/>
    <property type="evidence" value="ECO:0007669"/>
    <property type="project" value="UniProtKB-SubCell"/>
</dbReference>
<evidence type="ECO:0000256" key="3">
    <source>
        <dbReference type="ARBA" id="ARBA00022692"/>
    </source>
</evidence>
<feature type="transmembrane region" description="Helical" evidence="7">
    <location>
        <begin position="24"/>
        <end position="48"/>
    </location>
</feature>
<dbReference type="Proteomes" id="UP000198718">
    <property type="component" value="Unassembled WGS sequence"/>
</dbReference>
<keyword evidence="9" id="KW-1185">Reference proteome</keyword>
<comment type="subcellular location">
    <subcellularLocation>
        <location evidence="1">Endomembrane system</location>
        <topology evidence="1">Multi-pass membrane protein</topology>
    </subcellularLocation>
</comment>
<evidence type="ECO:0000313" key="8">
    <source>
        <dbReference type="EMBL" id="SDK20533.1"/>
    </source>
</evidence>
<gene>
    <name evidence="8" type="ORF">SAMN05660472_01016</name>
</gene>
<dbReference type="Pfam" id="PF03006">
    <property type="entry name" value="HlyIII"/>
    <property type="match status" value="1"/>
</dbReference>
<keyword evidence="6" id="KW-0862">Zinc</keyword>
<evidence type="ECO:0000256" key="7">
    <source>
        <dbReference type="SAM" id="Phobius"/>
    </source>
</evidence>
<dbReference type="GO" id="GO:0046872">
    <property type="term" value="F:metal ion binding"/>
    <property type="evidence" value="ECO:0007669"/>
    <property type="project" value="UniProtKB-KW"/>
</dbReference>
<dbReference type="AlphaFoldDB" id="A0A1G8ZZM1"/>
<feature type="binding site" evidence="6">
    <location>
        <position position="204"/>
    </location>
    <ligand>
        <name>Zn(2+)</name>
        <dbReference type="ChEBI" id="CHEBI:29105"/>
    </ligand>
</feature>
<evidence type="ECO:0000256" key="6">
    <source>
        <dbReference type="PIRSR" id="PIRSR604254-1"/>
    </source>
</evidence>
<reference evidence="8 9" key="1">
    <citation type="submission" date="2016-10" db="EMBL/GenBank/DDBJ databases">
        <authorList>
            <person name="de Groot N.N."/>
        </authorList>
    </citation>
    <scope>NUCLEOTIDE SEQUENCE [LARGE SCALE GENOMIC DNA]</scope>
    <source>
        <strain evidence="8 9">DSM 18346</strain>
    </source>
</reference>
<evidence type="ECO:0000256" key="4">
    <source>
        <dbReference type="ARBA" id="ARBA00022989"/>
    </source>
</evidence>
<dbReference type="STRING" id="393762.SAMN05660472_01016"/>
<sequence>MPYNPVVDSKNDKRLSRYTLAEEIFNSISHGIGILLSIVALAILIAFASIKGDIWGIISFSIYGFTLFFLYTASTLYHSIFHEKTKRIFRVLDHVAIYLFIAGSYTPITLVALRGSWGWTLFTIIWSLAIVGIVLKVISIDKIKHLSTIIYILMGWLIVIAIKPMLHTVPRGLFGWLLAGGLFYTFGVIFYACKKIPFNHGIWHLFVLGGSITHYLGILFYLAI</sequence>
<evidence type="ECO:0000256" key="1">
    <source>
        <dbReference type="ARBA" id="ARBA00004127"/>
    </source>
</evidence>
<evidence type="ECO:0000313" key="9">
    <source>
        <dbReference type="Proteomes" id="UP000198718"/>
    </source>
</evidence>
<dbReference type="NCBIfam" id="TIGR01065">
    <property type="entry name" value="hlyIII"/>
    <property type="match status" value="1"/>
</dbReference>